<dbReference type="AlphaFoldDB" id="A0ABD3VTJ4"/>
<feature type="domain" description="Coiled-coil protein 142 C-terminal" evidence="2">
    <location>
        <begin position="487"/>
        <end position="929"/>
    </location>
</feature>
<proteinExistence type="predicted"/>
<dbReference type="Pfam" id="PF14923">
    <property type="entry name" value="CCDC142"/>
    <property type="match status" value="1"/>
</dbReference>
<dbReference type="EMBL" id="JBJQND010000010">
    <property type="protein sequence ID" value="KAL3864921.1"/>
    <property type="molecule type" value="Genomic_DNA"/>
</dbReference>
<evidence type="ECO:0000313" key="4">
    <source>
        <dbReference type="Proteomes" id="UP001634394"/>
    </source>
</evidence>
<dbReference type="Proteomes" id="UP001634394">
    <property type="component" value="Unassembled WGS sequence"/>
</dbReference>
<protein>
    <recommendedName>
        <fullName evidence="2">Coiled-coil protein 142 C-terminal domain-containing protein</fullName>
    </recommendedName>
</protein>
<dbReference type="EMBL" id="JBJQND010000010">
    <property type="protein sequence ID" value="KAL3864920.1"/>
    <property type="molecule type" value="Genomic_DNA"/>
</dbReference>
<evidence type="ECO:0000259" key="2">
    <source>
        <dbReference type="Pfam" id="PF14923"/>
    </source>
</evidence>
<evidence type="ECO:0000313" key="3">
    <source>
        <dbReference type="EMBL" id="KAL3864921.1"/>
    </source>
</evidence>
<gene>
    <name evidence="3" type="ORF">ACJMK2_006566</name>
</gene>
<evidence type="ECO:0000256" key="1">
    <source>
        <dbReference type="SAM" id="MobiDB-lite"/>
    </source>
</evidence>
<dbReference type="InterPro" id="IPR026700">
    <property type="entry name" value="CCDC142"/>
</dbReference>
<dbReference type="PANTHER" id="PTHR21436">
    <property type="entry name" value="COILED-COIL DOMAIN-CONTAINING PROTEIN 142"/>
    <property type="match status" value="1"/>
</dbReference>
<organism evidence="3 4">
    <name type="scientific">Sinanodonta woodiana</name>
    <name type="common">Chinese pond mussel</name>
    <name type="synonym">Anodonta woodiana</name>
    <dbReference type="NCBI Taxonomy" id="1069815"/>
    <lineage>
        <taxon>Eukaryota</taxon>
        <taxon>Metazoa</taxon>
        <taxon>Spiralia</taxon>
        <taxon>Lophotrochozoa</taxon>
        <taxon>Mollusca</taxon>
        <taxon>Bivalvia</taxon>
        <taxon>Autobranchia</taxon>
        <taxon>Heteroconchia</taxon>
        <taxon>Palaeoheterodonta</taxon>
        <taxon>Unionida</taxon>
        <taxon>Unionoidea</taxon>
        <taxon>Unionidae</taxon>
        <taxon>Unioninae</taxon>
        <taxon>Sinanodonta</taxon>
    </lineage>
</organism>
<dbReference type="InterPro" id="IPR055350">
    <property type="entry name" value="CCDC142_C"/>
</dbReference>
<sequence length="957" mass="107803">MDLPPLYGVSSSTNGGGSHTTSYKFDVTNFGLLSERDFIQQAESLESCFDVNDGGEVVRMLRKTFQILNPGGHVSKRNPENGSISFIHCHHAVPLGKKYQNLRRLMTEHARIDLLRDCMVRIKAAAAYVQDLENLVMAENRTLYAITHDCITSVPISKLVCLNALCEDLRTQIGHWNCLKQKLQTNQWLQPILGELFFELDHVRTRLLQLRNNAIWWLERLIQIGLQVFAHGDLKGVTHEVIWNITRGLEDFNNIVNGVKMNGSVPSSKLSLDSRKLANYNLMFDHIITNSVADIGENVKVFPFTKMLQTLANERSKHAALVTHQFFTRNDDFMRVLQSSKLPAYTWNEDRTCSKSNQNNDTSDYHTATGSTASLSASVLRIGSLRAPDLSSFMSPLLEMAQREHSFAESFLLIVCNSTNLLQNTSKPNPKKSIKIQTESPNLGKPPKGHSDTLVLSRSDSGRKSVSWGDSADSSIRSHLVNRYMDMMWSCFGDNLLDLFMEPYWGPSRTLFLSELGSLLLCDATVIAMIRSMVEHACLKDMFPQGSVEPILKMARRCQTVAAFRAWDTYMCQALSSQQSDKCYPCPLINGEYSTRTGMLLRDMYQPLLFVLDEALNDFAESGKGQSLVLPRPSPDVSLVVSLTCRLVQTESLAFHWCSSKAKQFLTSWSVANFLLVSQTDLKLLTDESQKITMHLQTYCKARQGQPENKTVNHVSLYLDQIKGHLNQVGDKLQSVSAKSMQMFSSSCTKATYEYFQAHMPTGKLWRLKAGGEVPKEHNLYMEHALETILEPVLEGVSKLKQASQLSVATMATVAFADALSNFILKEKIKFSYLGACQLELDIDYMKTWMKESIANETVRQTVLDLAIFKYLNGAVALLKRQPLKRDSSLFRKPCSMESLSCEKGSKEPLDSISINDSQLEDDIHLVSNIQQWLDLRVHGGRSWRLPLCFNPKEGEG</sequence>
<dbReference type="PANTHER" id="PTHR21436:SF2">
    <property type="entry name" value="COILED-COIL DOMAIN-CONTAINING PROTEIN 142"/>
    <property type="match status" value="1"/>
</dbReference>
<comment type="caution">
    <text evidence="3">The sequence shown here is derived from an EMBL/GenBank/DDBJ whole genome shotgun (WGS) entry which is preliminary data.</text>
</comment>
<reference evidence="3 4" key="1">
    <citation type="submission" date="2024-11" db="EMBL/GenBank/DDBJ databases">
        <title>Chromosome-level genome assembly of the freshwater bivalve Anodonta woodiana.</title>
        <authorList>
            <person name="Chen X."/>
        </authorList>
    </citation>
    <scope>NUCLEOTIDE SEQUENCE [LARGE SCALE GENOMIC DNA]</scope>
    <source>
        <strain evidence="3">MN2024</strain>
        <tissue evidence="3">Gills</tissue>
    </source>
</reference>
<feature type="region of interest" description="Disordered" evidence="1">
    <location>
        <begin position="426"/>
        <end position="471"/>
    </location>
</feature>
<keyword evidence="4" id="KW-1185">Reference proteome</keyword>
<name>A0ABD3VTJ4_SINWO</name>
<accession>A0ABD3VTJ4</accession>